<dbReference type="PANTHER" id="PTHR30061:SF50">
    <property type="entry name" value="MALTOSE_MALTODEXTRIN-BINDING PERIPLASMIC PROTEIN"/>
    <property type="match status" value="1"/>
</dbReference>
<evidence type="ECO:0000256" key="5">
    <source>
        <dbReference type="SAM" id="MobiDB-lite"/>
    </source>
</evidence>
<comment type="caution">
    <text evidence="7">The sequence shown here is derived from an EMBL/GenBank/DDBJ whole genome shotgun (WGS) entry which is preliminary data.</text>
</comment>
<evidence type="ECO:0000256" key="6">
    <source>
        <dbReference type="SAM" id="SignalP"/>
    </source>
</evidence>
<feature type="region of interest" description="Disordered" evidence="5">
    <location>
        <begin position="26"/>
        <end position="55"/>
    </location>
</feature>
<dbReference type="Pfam" id="PF13416">
    <property type="entry name" value="SBP_bac_8"/>
    <property type="match status" value="1"/>
</dbReference>
<name>A0ABQ6HRD7_9MICO</name>
<sequence>MHKRAFGAVAAIGATTLLMTACGGTTTPAQTSGSTPTSTSTSTAAAPATTSATAAPTRDANADLVIWCDSTHGPAVTAIAKKFADAQGLNVQVQTTPDDKTRQQYQDATKVGKGPDIVVGAHDWLGEFVQNGVAAPVQLDAATAAKFQPSATAATKFNGQNYGVPYAIENIGLIYNKDVISTPPKTLDELISMGQAAVKAGKAKQVLSMNVGKQGNPYMAYPFFSAFGGGVFGTKANGDYDPNQVIINNAGSVKGGELLAKLGKEKILSTNVDGTNVAQLFTSKAAPFLIGGPWDIEPAKKANINYGIANLPTVAGGGAMQPFLGVQMFYLSSKAKNAPLAQEFLTAFVPTDDVQIALYEGGQRPPALKTAYDKVAAQTPDIKAWFEAGKGGKPMPNIPAMNAVWTPWGQAEADLISGAATDPKARLDAAAKEIKAAIAKG</sequence>
<evidence type="ECO:0000313" key="7">
    <source>
        <dbReference type="EMBL" id="GMA20765.1"/>
    </source>
</evidence>
<feature type="chain" id="PRO_5046932363" evidence="6">
    <location>
        <begin position="21"/>
        <end position="441"/>
    </location>
</feature>
<evidence type="ECO:0000256" key="3">
    <source>
        <dbReference type="ARBA" id="ARBA00022597"/>
    </source>
</evidence>
<evidence type="ECO:0000256" key="2">
    <source>
        <dbReference type="ARBA" id="ARBA00022448"/>
    </source>
</evidence>
<comment type="similarity">
    <text evidence="1">Belongs to the bacterial solute-binding protein 1 family.</text>
</comment>
<organism evidence="7 8">
    <name type="scientific">Arsenicicoccus piscis</name>
    <dbReference type="NCBI Taxonomy" id="673954"/>
    <lineage>
        <taxon>Bacteria</taxon>
        <taxon>Bacillati</taxon>
        <taxon>Actinomycetota</taxon>
        <taxon>Actinomycetes</taxon>
        <taxon>Micrococcales</taxon>
        <taxon>Intrasporangiaceae</taxon>
        <taxon>Arsenicicoccus</taxon>
    </lineage>
</organism>
<dbReference type="EMBL" id="BSUJ01000001">
    <property type="protein sequence ID" value="GMA20765.1"/>
    <property type="molecule type" value="Genomic_DNA"/>
</dbReference>
<protein>
    <submittedName>
        <fullName evidence="7">Sugar ABC transporter substrate-binding protein</fullName>
    </submittedName>
</protein>
<evidence type="ECO:0000256" key="4">
    <source>
        <dbReference type="ARBA" id="ARBA00022729"/>
    </source>
</evidence>
<reference evidence="8" key="1">
    <citation type="journal article" date="2019" name="Int. J. Syst. Evol. Microbiol.">
        <title>The Global Catalogue of Microorganisms (GCM) 10K type strain sequencing project: providing services to taxonomists for standard genome sequencing and annotation.</title>
        <authorList>
            <consortium name="The Broad Institute Genomics Platform"/>
            <consortium name="The Broad Institute Genome Sequencing Center for Infectious Disease"/>
            <person name="Wu L."/>
            <person name="Ma J."/>
        </authorList>
    </citation>
    <scope>NUCLEOTIDE SEQUENCE [LARGE SCALE GENOMIC DNA]</scope>
    <source>
        <strain evidence="8">NBRC 105830</strain>
    </source>
</reference>
<keyword evidence="8" id="KW-1185">Reference proteome</keyword>
<gene>
    <name evidence="7" type="ORF">GCM10025862_27860</name>
</gene>
<dbReference type="InterPro" id="IPR006059">
    <property type="entry name" value="SBP"/>
</dbReference>
<keyword evidence="2" id="KW-0813">Transport</keyword>
<accession>A0ABQ6HRD7</accession>
<dbReference type="RefSeq" id="WP_241443981.1">
    <property type="nucleotide sequence ID" value="NZ_BSUJ01000001.1"/>
</dbReference>
<dbReference type="CDD" id="cd13586">
    <property type="entry name" value="PBP2_Maltose_binding_like"/>
    <property type="match status" value="1"/>
</dbReference>
<dbReference type="Gene3D" id="3.40.190.10">
    <property type="entry name" value="Periplasmic binding protein-like II"/>
    <property type="match status" value="2"/>
</dbReference>
<dbReference type="PRINTS" id="PR00181">
    <property type="entry name" value="MALTOSEBP"/>
</dbReference>
<keyword evidence="4 6" id="KW-0732">Signal</keyword>
<dbReference type="InterPro" id="IPR006060">
    <property type="entry name" value="Maltose/Cyclodextrin-bd"/>
</dbReference>
<evidence type="ECO:0000313" key="8">
    <source>
        <dbReference type="Proteomes" id="UP001157109"/>
    </source>
</evidence>
<evidence type="ECO:0000256" key="1">
    <source>
        <dbReference type="ARBA" id="ARBA00008520"/>
    </source>
</evidence>
<dbReference type="SUPFAM" id="SSF53850">
    <property type="entry name" value="Periplasmic binding protein-like II"/>
    <property type="match status" value="1"/>
</dbReference>
<dbReference type="PROSITE" id="PS51257">
    <property type="entry name" value="PROKAR_LIPOPROTEIN"/>
    <property type="match status" value="1"/>
</dbReference>
<dbReference type="Proteomes" id="UP001157109">
    <property type="component" value="Unassembled WGS sequence"/>
</dbReference>
<proteinExistence type="inferred from homology"/>
<dbReference type="PANTHER" id="PTHR30061">
    <property type="entry name" value="MALTOSE-BINDING PERIPLASMIC PROTEIN"/>
    <property type="match status" value="1"/>
</dbReference>
<feature type="signal peptide" evidence="6">
    <location>
        <begin position="1"/>
        <end position="20"/>
    </location>
</feature>
<keyword evidence="3" id="KW-0762">Sugar transport</keyword>